<dbReference type="InterPro" id="IPR001611">
    <property type="entry name" value="Leu-rich_rpt"/>
</dbReference>
<evidence type="ECO:0000259" key="13">
    <source>
        <dbReference type="Pfam" id="PF08263"/>
    </source>
</evidence>
<evidence type="ECO:0000256" key="2">
    <source>
        <dbReference type="ARBA" id="ARBA00009592"/>
    </source>
</evidence>
<evidence type="ECO:0000256" key="5">
    <source>
        <dbReference type="ARBA" id="ARBA00022692"/>
    </source>
</evidence>
<keyword evidence="9" id="KW-0472">Membrane</keyword>
<dbReference type="Pfam" id="PF00560">
    <property type="entry name" value="LRR_1"/>
    <property type="match status" value="2"/>
</dbReference>
<evidence type="ECO:0000256" key="4">
    <source>
        <dbReference type="ARBA" id="ARBA00022614"/>
    </source>
</evidence>
<dbReference type="Gene3D" id="3.80.10.10">
    <property type="entry name" value="Ribonuclease Inhibitor"/>
    <property type="match status" value="1"/>
</dbReference>
<dbReference type="InterPro" id="IPR013210">
    <property type="entry name" value="LRR_N_plant-typ"/>
</dbReference>
<dbReference type="Proteomes" id="UP001157006">
    <property type="component" value="Chromosome 3"/>
</dbReference>
<dbReference type="Pfam" id="PF08263">
    <property type="entry name" value="LRRNT_2"/>
    <property type="match status" value="1"/>
</dbReference>
<name>A0AAV0ZUD3_VICFA</name>
<dbReference type="PANTHER" id="PTHR48052">
    <property type="entry name" value="UNNAMED PRODUCT"/>
    <property type="match status" value="1"/>
</dbReference>
<evidence type="ECO:0000256" key="1">
    <source>
        <dbReference type="ARBA" id="ARBA00004251"/>
    </source>
</evidence>
<dbReference type="InterPro" id="IPR032675">
    <property type="entry name" value="LRR_dom_sf"/>
</dbReference>
<gene>
    <name evidence="14" type="ORF">VFH_III018560</name>
</gene>
<dbReference type="SUPFAM" id="SSF52058">
    <property type="entry name" value="L domain-like"/>
    <property type="match status" value="1"/>
</dbReference>
<dbReference type="AlphaFoldDB" id="A0AAV0ZUD3"/>
<evidence type="ECO:0000256" key="10">
    <source>
        <dbReference type="ARBA" id="ARBA00023170"/>
    </source>
</evidence>
<evidence type="ECO:0000256" key="9">
    <source>
        <dbReference type="ARBA" id="ARBA00023136"/>
    </source>
</evidence>
<comment type="similarity">
    <text evidence="2">Belongs to the RLP family.</text>
</comment>
<evidence type="ECO:0000256" key="12">
    <source>
        <dbReference type="SAM" id="SignalP"/>
    </source>
</evidence>
<evidence type="ECO:0000256" key="7">
    <source>
        <dbReference type="ARBA" id="ARBA00022737"/>
    </source>
</evidence>
<evidence type="ECO:0000313" key="15">
    <source>
        <dbReference type="Proteomes" id="UP001157006"/>
    </source>
</evidence>
<evidence type="ECO:0000313" key="14">
    <source>
        <dbReference type="EMBL" id="CAI8601964.1"/>
    </source>
</evidence>
<keyword evidence="8" id="KW-1133">Transmembrane helix</keyword>
<keyword evidence="15" id="KW-1185">Reference proteome</keyword>
<evidence type="ECO:0000256" key="11">
    <source>
        <dbReference type="ARBA" id="ARBA00023180"/>
    </source>
</evidence>
<proteinExistence type="inferred from homology"/>
<keyword evidence="4" id="KW-0433">Leucine-rich repeat</keyword>
<protein>
    <recommendedName>
        <fullName evidence="13">Leucine-rich repeat-containing N-terminal plant-type domain-containing protein</fullName>
    </recommendedName>
</protein>
<evidence type="ECO:0000256" key="8">
    <source>
        <dbReference type="ARBA" id="ARBA00022989"/>
    </source>
</evidence>
<comment type="subcellular location">
    <subcellularLocation>
        <location evidence="1">Cell membrane</location>
        <topology evidence="1">Single-pass type I membrane protein</topology>
    </subcellularLocation>
</comment>
<organism evidence="14 15">
    <name type="scientific">Vicia faba</name>
    <name type="common">Broad bean</name>
    <name type="synonym">Faba vulgaris</name>
    <dbReference type="NCBI Taxonomy" id="3906"/>
    <lineage>
        <taxon>Eukaryota</taxon>
        <taxon>Viridiplantae</taxon>
        <taxon>Streptophyta</taxon>
        <taxon>Embryophyta</taxon>
        <taxon>Tracheophyta</taxon>
        <taxon>Spermatophyta</taxon>
        <taxon>Magnoliopsida</taxon>
        <taxon>eudicotyledons</taxon>
        <taxon>Gunneridae</taxon>
        <taxon>Pentapetalae</taxon>
        <taxon>rosids</taxon>
        <taxon>fabids</taxon>
        <taxon>Fabales</taxon>
        <taxon>Fabaceae</taxon>
        <taxon>Papilionoideae</taxon>
        <taxon>50 kb inversion clade</taxon>
        <taxon>NPAAA clade</taxon>
        <taxon>Hologalegina</taxon>
        <taxon>IRL clade</taxon>
        <taxon>Fabeae</taxon>
        <taxon>Vicia</taxon>
    </lineage>
</organism>
<keyword evidence="6 12" id="KW-0732">Signal</keyword>
<keyword evidence="7" id="KW-0677">Repeat</keyword>
<accession>A0AAV0ZUD3</accession>
<keyword evidence="5" id="KW-0812">Transmembrane</keyword>
<keyword evidence="10" id="KW-0675">Receptor</keyword>
<feature type="domain" description="Leucine-rich repeat-containing N-terminal plant-type" evidence="13">
    <location>
        <begin position="29"/>
        <end position="69"/>
    </location>
</feature>
<evidence type="ECO:0000256" key="3">
    <source>
        <dbReference type="ARBA" id="ARBA00022475"/>
    </source>
</evidence>
<dbReference type="FunFam" id="3.80.10.10:FF:000041">
    <property type="entry name" value="LRR receptor-like serine/threonine-protein kinase ERECTA"/>
    <property type="match status" value="1"/>
</dbReference>
<feature type="chain" id="PRO_5043404411" description="Leucine-rich repeat-containing N-terminal plant-type domain-containing protein" evidence="12">
    <location>
        <begin position="24"/>
        <end position="334"/>
    </location>
</feature>
<reference evidence="14 15" key="1">
    <citation type="submission" date="2023-01" db="EMBL/GenBank/DDBJ databases">
        <authorList>
            <person name="Kreplak J."/>
        </authorList>
    </citation>
    <scope>NUCLEOTIDE SEQUENCE [LARGE SCALE GENOMIC DNA]</scope>
</reference>
<evidence type="ECO:0000256" key="6">
    <source>
        <dbReference type="ARBA" id="ARBA00022729"/>
    </source>
</evidence>
<sequence>MTTITNFFLLFIFIFIFLSQTTSLSKGCHPEDERALLQIKKEFNNPSLLSSWIPHTDCCNFKWSGVACSSLTNDRVTDLSISNNIHITSHFPSSIGNLPCLQTLFIYNLPNLTGPIPQSIIKLTNLIYLTISETGVTGPIPKFTDKFKNLVELDLSHNNIIGTLPPSLYKLPSLSGILFNNNNLSGSIPSSYGYFNSSHVSTLDLSYNNLSGKLPISLAMLDIYVLELAYNNFEGDASMLFGSYKKTLVIDISGNRFAFDFGRVDLSHTIATLDVSHNKIYGNFPMAMENVTFLNVSYNKLCGEIPKLGYFNTFDVSSFVHNKCLCGSPLPSCK</sequence>
<dbReference type="EMBL" id="OX451738">
    <property type="protein sequence ID" value="CAI8601964.1"/>
    <property type="molecule type" value="Genomic_DNA"/>
</dbReference>
<feature type="signal peptide" evidence="12">
    <location>
        <begin position="1"/>
        <end position="23"/>
    </location>
</feature>
<keyword evidence="11" id="KW-0325">Glycoprotein</keyword>
<keyword evidence="3" id="KW-1003">Cell membrane</keyword>
<dbReference type="GO" id="GO:0005886">
    <property type="term" value="C:plasma membrane"/>
    <property type="evidence" value="ECO:0007669"/>
    <property type="project" value="UniProtKB-SubCell"/>
</dbReference>
<dbReference type="PANTHER" id="PTHR48052:SF8">
    <property type="entry name" value="LRR RECEPTOR-LIKE SERINE_THREONINE-PROTEIN KINASE FLS2"/>
    <property type="match status" value="1"/>
</dbReference>